<gene>
    <name evidence="2" type="ORF">V5N11_018801</name>
</gene>
<keyword evidence="3" id="KW-1185">Reference proteome</keyword>
<dbReference type="Pfam" id="PF07734">
    <property type="entry name" value="FBA_1"/>
    <property type="match status" value="1"/>
</dbReference>
<dbReference type="Gene3D" id="1.20.1280.50">
    <property type="match status" value="1"/>
</dbReference>
<dbReference type="EMBL" id="JBANAX010000571">
    <property type="protein sequence ID" value="KAL1202685.1"/>
    <property type="molecule type" value="Genomic_DNA"/>
</dbReference>
<name>A0ABD1A7A2_CARAN</name>
<dbReference type="SMART" id="SM00256">
    <property type="entry name" value="FBOX"/>
    <property type="match status" value="1"/>
</dbReference>
<reference evidence="2 3" key="1">
    <citation type="submission" date="2024-04" db="EMBL/GenBank/DDBJ databases">
        <title>Genome assembly C_amara_ONT_v2.</title>
        <authorList>
            <person name="Yant L."/>
            <person name="Moore C."/>
            <person name="Slenker M."/>
        </authorList>
    </citation>
    <scope>NUCLEOTIDE SEQUENCE [LARGE SCALE GENOMIC DNA]</scope>
    <source>
        <tissue evidence="2">Leaf</tissue>
    </source>
</reference>
<dbReference type="NCBIfam" id="TIGR01640">
    <property type="entry name" value="F_box_assoc_1"/>
    <property type="match status" value="1"/>
</dbReference>
<dbReference type="InterPro" id="IPR001810">
    <property type="entry name" value="F-box_dom"/>
</dbReference>
<dbReference type="CDD" id="cd22157">
    <property type="entry name" value="F-box_AtFBW1-like"/>
    <property type="match status" value="1"/>
</dbReference>
<dbReference type="SUPFAM" id="SSF81383">
    <property type="entry name" value="F-box domain"/>
    <property type="match status" value="1"/>
</dbReference>
<dbReference type="Proteomes" id="UP001558713">
    <property type="component" value="Unassembled WGS sequence"/>
</dbReference>
<dbReference type="PROSITE" id="PS50181">
    <property type="entry name" value="FBOX"/>
    <property type="match status" value="1"/>
</dbReference>
<evidence type="ECO:0000313" key="3">
    <source>
        <dbReference type="Proteomes" id="UP001558713"/>
    </source>
</evidence>
<dbReference type="PANTHER" id="PTHR31672">
    <property type="entry name" value="BNACNNG10540D PROTEIN"/>
    <property type="match status" value="1"/>
</dbReference>
<dbReference type="Pfam" id="PF00646">
    <property type="entry name" value="F-box"/>
    <property type="match status" value="1"/>
</dbReference>
<evidence type="ECO:0000259" key="1">
    <source>
        <dbReference type="PROSITE" id="PS50181"/>
    </source>
</evidence>
<accession>A0ABD1A7A2</accession>
<comment type="caution">
    <text evidence="2">The sequence shown here is derived from an EMBL/GenBank/DDBJ whole genome shotgun (WGS) entry which is preliminary data.</text>
</comment>
<evidence type="ECO:0000313" key="2">
    <source>
        <dbReference type="EMBL" id="KAL1202685.1"/>
    </source>
</evidence>
<feature type="domain" description="F-box" evidence="1">
    <location>
        <begin position="1"/>
        <end position="45"/>
    </location>
</feature>
<protein>
    <submittedName>
        <fullName evidence="2">F-box protein</fullName>
    </submittedName>
</protein>
<dbReference type="PANTHER" id="PTHR31672:SF13">
    <property type="entry name" value="F-BOX PROTEIN CPR30-LIKE"/>
    <property type="match status" value="1"/>
</dbReference>
<dbReference type="InterPro" id="IPR036047">
    <property type="entry name" value="F-box-like_dom_sf"/>
</dbReference>
<sequence length="391" mass="45324">MISHLPRDLEEEVFSRLPLTSLRGFRSSCKNWNTLSKDRSFTKKHLARAKAAAGSEFMAVMVMQFRVYLISVNLHGVHEGVDPSINHQGKLVSLKYSDRVDISRVYHCDGLVLCITKDYTRFVVWNPYLGQTLKVTSPHPILDCYNYAIGYEKRKSHRNYKVLRFVDSGRGGFVEYKIYEFNSNSWRVLDVTCYWYIAPDARGVSIKGNTYWFARHKSVRITHEAIYFLTFLICFDFTSERFGPPLPMPFRSCVEDTLTLSSVREEQLAVLFQRSDTLYMEIWITTKIEPKTVLWSKVFLAVDMKPLSGFQFLFTFGSFLIDEEKKVVVVFDKDIDVMNTTRNIAYIIGEDGYFKEVDLGESTDKFRCPVVCSYVPSSVRIKKGGKRKKRT</sequence>
<dbReference type="InterPro" id="IPR006527">
    <property type="entry name" value="F-box-assoc_dom_typ1"/>
</dbReference>
<organism evidence="2 3">
    <name type="scientific">Cardamine amara subsp. amara</name>
    <dbReference type="NCBI Taxonomy" id="228776"/>
    <lineage>
        <taxon>Eukaryota</taxon>
        <taxon>Viridiplantae</taxon>
        <taxon>Streptophyta</taxon>
        <taxon>Embryophyta</taxon>
        <taxon>Tracheophyta</taxon>
        <taxon>Spermatophyta</taxon>
        <taxon>Magnoliopsida</taxon>
        <taxon>eudicotyledons</taxon>
        <taxon>Gunneridae</taxon>
        <taxon>Pentapetalae</taxon>
        <taxon>rosids</taxon>
        <taxon>malvids</taxon>
        <taxon>Brassicales</taxon>
        <taxon>Brassicaceae</taxon>
        <taxon>Cardamineae</taxon>
        <taxon>Cardamine</taxon>
    </lineage>
</organism>
<dbReference type="InterPro" id="IPR050796">
    <property type="entry name" value="SCF_F-box_component"/>
</dbReference>
<proteinExistence type="predicted"/>
<dbReference type="InterPro" id="IPR017451">
    <property type="entry name" value="F-box-assoc_interact_dom"/>
</dbReference>
<dbReference type="AlphaFoldDB" id="A0ABD1A7A2"/>